<feature type="compositionally biased region" description="Polar residues" evidence="1">
    <location>
        <begin position="54"/>
        <end position="65"/>
    </location>
</feature>
<accession>A0ABM3HJ60</accession>
<evidence type="ECO:0000256" key="1">
    <source>
        <dbReference type="SAM" id="MobiDB-lite"/>
    </source>
</evidence>
<evidence type="ECO:0000313" key="3">
    <source>
        <dbReference type="RefSeq" id="XP_048136627.1"/>
    </source>
</evidence>
<organism evidence="2 3">
    <name type="scientific">Rhodamnia argentea</name>
    <dbReference type="NCBI Taxonomy" id="178133"/>
    <lineage>
        <taxon>Eukaryota</taxon>
        <taxon>Viridiplantae</taxon>
        <taxon>Streptophyta</taxon>
        <taxon>Embryophyta</taxon>
        <taxon>Tracheophyta</taxon>
        <taxon>Spermatophyta</taxon>
        <taxon>Magnoliopsida</taxon>
        <taxon>eudicotyledons</taxon>
        <taxon>Gunneridae</taxon>
        <taxon>Pentapetalae</taxon>
        <taxon>rosids</taxon>
        <taxon>malvids</taxon>
        <taxon>Myrtales</taxon>
        <taxon>Myrtaceae</taxon>
        <taxon>Myrtoideae</taxon>
        <taxon>Myrteae</taxon>
        <taxon>Australasian group</taxon>
        <taxon>Rhodamnia</taxon>
    </lineage>
</organism>
<sequence>MYPVQRHGIADMCIPKGASAGQRLGDTSGQRHGARGWRPVPELAGTVTGRRECSTSAEKGQQVTTGKRAVPRGSGRPKLGKSLANVGGLRGAVGGAGGGDRWPEAAVPSCTKPVQEKRGGFKNRGGDLSGCSELYGLRPTSGGLGGRCVVEGGRSGWFGVAGIGGGRRNRGGGWATQKQGGWVAGAVLGLNRGSAAAHGGGVAFGGREGDGMVVGGGRKRLGAAGAALGSPNPKQSGDAGASGGCSRRRTAAGEAEAERRAEVAGGLVVVVGVLVAQK</sequence>
<feature type="region of interest" description="Disordered" evidence="1">
    <location>
        <begin position="224"/>
        <end position="252"/>
    </location>
</feature>
<dbReference type="GeneID" id="125315507"/>
<protein>
    <submittedName>
        <fullName evidence="3">Glycine-rich cell wall structural protein-like</fullName>
    </submittedName>
</protein>
<dbReference type="Proteomes" id="UP000827889">
    <property type="component" value="Chromosome 6"/>
</dbReference>
<keyword evidence="2" id="KW-1185">Reference proteome</keyword>
<name>A0ABM3HJ60_9MYRT</name>
<dbReference type="RefSeq" id="XP_048136627.1">
    <property type="nucleotide sequence ID" value="XM_048280670.1"/>
</dbReference>
<feature type="region of interest" description="Disordered" evidence="1">
    <location>
        <begin position="16"/>
        <end position="121"/>
    </location>
</feature>
<proteinExistence type="predicted"/>
<reference evidence="3" key="1">
    <citation type="submission" date="2025-08" db="UniProtKB">
        <authorList>
            <consortium name="RefSeq"/>
        </authorList>
    </citation>
    <scope>IDENTIFICATION</scope>
    <source>
        <tissue evidence="3">Leaf</tissue>
    </source>
</reference>
<feature type="compositionally biased region" description="Gly residues" evidence="1">
    <location>
        <begin position="88"/>
        <end position="100"/>
    </location>
</feature>
<gene>
    <name evidence="3" type="primary">LOC125315507</name>
</gene>
<evidence type="ECO:0000313" key="2">
    <source>
        <dbReference type="Proteomes" id="UP000827889"/>
    </source>
</evidence>